<evidence type="ECO:0000256" key="1">
    <source>
        <dbReference type="SAM" id="MobiDB-lite"/>
    </source>
</evidence>
<evidence type="ECO:0000313" key="4">
    <source>
        <dbReference type="Proteomes" id="UP000886595"/>
    </source>
</evidence>
<evidence type="ECO:0000256" key="2">
    <source>
        <dbReference type="SAM" id="Phobius"/>
    </source>
</evidence>
<dbReference type="PANTHER" id="PTHR31170:SF21">
    <property type="match status" value="1"/>
</dbReference>
<dbReference type="OrthoDB" id="591587at2759"/>
<accession>A0A8X7VPK1</accession>
<proteinExistence type="predicted"/>
<reference evidence="3 4" key="1">
    <citation type="submission" date="2020-02" db="EMBL/GenBank/DDBJ databases">
        <authorList>
            <person name="Ma Q."/>
            <person name="Huang Y."/>
            <person name="Song X."/>
            <person name="Pei D."/>
        </authorList>
    </citation>
    <scope>NUCLEOTIDE SEQUENCE [LARGE SCALE GENOMIC DNA]</scope>
    <source>
        <strain evidence="3">Sxm20200214</strain>
        <tissue evidence="3">Leaf</tissue>
    </source>
</reference>
<dbReference type="PANTHER" id="PTHR31170">
    <property type="entry name" value="BNAC04G53230D PROTEIN"/>
    <property type="match status" value="1"/>
</dbReference>
<dbReference type="Pfam" id="PF03140">
    <property type="entry name" value="DUF247"/>
    <property type="match status" value="2"/>
</dbReference>
<sequence length="440" mass="50067">MPEITEPDIEKAEQSISREPNHNVFEKAHSSTEPKVTKQNIGEAESSTKPEVSGYDDEESAEILVKMNMLINIGAKSPKLQRKGEDSCCIFRIPKILKKIHPKGCEPGIVSIGPYHHQKKHLQLIEQHKHRYLKLFLDEANKEGVDMNVLGRKILGKEAAIRNSYSMKFVATQPELLKMMLLDGCFILVLLLKMVPFFVLKTLLEESKLSKSTSLFQLKKLAFDLGSEMSAEHLLDLIRKNFINGTSHRPKKISSSLQCYSRLILSAKRLRFQGIKFKASHDKEKQYCFSMRCWKIIIAILSNKTKWTRASHTAKVLDGLITSVLLNCVAFEQLSTKCTNNITNYVVFMGCLMNDDADATYLSEKGIIENYFGNGSYLKEEFEGINKYTSSRWNVECARFKHLYFDSPWSLLSSFAVLTVIFLSIAQTIFGGLSYLGHRK</sequence>
<dbReference type="Proteomes" id="UP000886595">
    <property type="component" value="Unassembled WGS sequence"/>
</dbReference>
<protein>
    <submittedName>
        <fullName evidence="3">Uncharacterized protein</fullName>
    </submittedName>
</protein>
<gene>
    <name evidence="3" type="ORF">Bca52824_018263</name>
</gene>
<feature type="compositionally biased region" description="Basic and acidic residues" evidence="1">
    <location>
        <begin position="19"/>
        <end position="36"/>
    </location>
</feature>
<feature type="compositionally biased region" description="Polar residues" evidence="1">
    <location>
        <begin position="37"/>
        <end position="50"/>
    </location>
</feature>
<name>A0A8X7VPK1_BRACI</name>
<dbReference type="InterPro" id="IPR004158">
    <property type="entry name" value="DUF247_pln"/>
</dbReference>
<organism evidence="3 4">
    <name type="scientific">Brassica carinata</name>
    <name type="common">Ethiopian mustard</name>
    <name type="synonym">Abyssinian cabbage</name>
    <dbReference type="NCBI Taxonomy" id="52824"/>
    <lineage>
        <taxon>Eukaryota</taxon>
        <taxon>Viridiplantae</taxon>
        <taxon>Streptophyta</taxon>
        <taxon>Embryophyta</taxon>
        <taxon>Tracheophyta</taxon>
        <taxon>Spermatophyta</taxon>
        <taxon>Magnoliopsida</taxon>
        <taxon>eudicotyledons</taxon>
        <taxon>Gunneridae</taxon>
        <taxon>Pentapetalae</taxon>
        <taxon>rosids</taxon>
        <taxon>malvids</taxon>
        <taxon>Brassicales</taxon>
        <taxon>Brassicaceae</taxon>
        <taxon>Brassiceae</taxon>
        <taxon>Brassica</taxon>
    </lineage>
</organism>
<dbReference type="AlphaFoldDB" id="A0A8X7VPK1"/>
<keyword evidence="4" id="KW-1185">Reference proteome</keyword>
<dbReference type="EMBL" id="JAAMPC010000004">
    <property type="protein sequence ID" value="KAG2315141.1"/>
    <property type="molecule type" value="Genomic_DNA"/>
</dbReference>
<feature type="transmembrane region" description="Helical" evidence="2">
    <location>
        <begin position="409"/>
        <end position="430"/>
    </location>
</feature>
<keyword evidence="2" id="KW-0812">Transmembrane</keyword>
<keyword evidence="2" id="KW-0472">Membrane</keyword>
<keyword evidence="2" id="KW-1133">Transmembrane helix</keyword>
<feature type="region of interest" description="Disordered" evidence="1">
    <location>
        <begin position="1"/>
        <end position="56"/>
    </location>
</feature>
<comment type="caution">
    <text evidence="3">The sequence shown here is derived from an EMBL/GenBank/DDBJ whole genome shotgun (WGS) entry which is preliminary data.</text>
</comment>
<evidence type="ECO:0000313" key="3">
    <source>
        <dbReference type="EMBL" id="KAG2315141.1"/>
    </source>
</evidence>